<dbReference type="Pfam" id="PF13181">
    <property type="entry name" value="TPR_8"/>
    <property type="match status" value="1"/>
</dbReference>
<comment type="caution">
    <text evidence="2">The sequence shown here is derived from an EMBL/GenBank/DDBJ whole genome shotgun (WGS) entry which is preliminary data.</text>
</comment>
<dbReference type="RefSeq" id="WP_226954910.1">
    <property type="nucleotide sequence ID" value="NZ_JACDXW010000006.1"/>
</dbReference>
<feature type="signal peptide" evidence="1">
    <location>
        <begin position="1"/>
        <end position="22"/>
    </location>
</feature>
<dbReference type="Proteomes" id="UP000776983">
    <property type="component" value="Unassembled WGS sequence"/>
</dbReference>
<evidence type="ECO:0008006" key="4">
    <source>
        <dbReference type="Google" id="ProtNLM"/>
    </source>
</evidence>
<dbReference type="SUPFAM" id="SSF48452">
    <property type="entry name" value="TPR-like"/>
    <property type="match status" value="1"/>
</dbReference>
<evidence type="ECO:0000256" key="1">
    <source>
        <dbReference type="SAM" id="SignalP"/>
    </source>
</evidence>
<keyword evidence="3" id="KW-1185">Reference proteome</keyword>
<evidence type="ECO:0000313" key="3">
    <source>
        <dbReference type="Proteomes" id="UP000776983"/>
    </source>
</evidence>
<reference evidence="2 3" key="1">
    <citation type="submission" date="2020-07" db="EMBL/GenBank/DDBJ databases">
        <title>Pusillimonas sp. nov., isolated from poultry manure in Taiwan.</title>
        <authorList>
            <person name="Lin S.-Y."/>
            <person name="Tang Y.-S."/>
            <person name="Young C.-C."/>
        </authorList>
    </citation>
    <scope>NUCLEOTIDE SEQUENCE [LARGE SCALE GENOMIC DNA]</scope>
    <source>
        <strain evidence="2 3">CC-YST705</strain>
    </source>
</reference>
<dbReference type="InterPro" id="IPR019734">
    <property type="entry name" value="TPR_rpt"/>
</dbReference>
<keyword evidence="1" id="KW-0732">Signal</keyword>
<dbReference type="SMART" id="SM00028">
    <property type="entry name" value="TPR"/>
    <property type="match status" value="2"/>
</dbReference>
<dbReference type="InterPro" id="IPR011990">
    <property type="entry name" value="TPR-like_helical_dom_sf"/>
</dbReference>
<evidence type="ECO:0000313" key="2">
    <source>
        <dbReference type="EMBL" id="MCB5364493.1"/>
    </source>
</evidence>
<organism evidence="2 3">
    <name type="scientific">Mesopusillimonas faecipullorum</name>
    <dbReference type="NCBI Taxonomy" id="2755040"/>
    <lineage>
        <taxon>Bacteria</taxon>
        <taxon>Pseudomonadati</taxon>
        <taxon>Pseudomonadota</taxon>
        <taxon>Betaproteobacteria</taxon>
        <taxon>Burkholderiales</taxon>
        <taxon>Alcaligenaceae</taxon>
        <taxon>Mesopusillimonas</taxon>
    </lineage>
</organism>
<dbReference type="Gene3D" id="1.25.40.10">
    <property type="entry name" value="Tetratricopeptide repeat domain"/>
    <property type="match status" value="1"/>
</dbReference>
<dbReference type="EMBL" id="JACDXW010000006">
    <property type="protein sequence ID" value="MCB5364493.1"/>
    <property type="molecule type" value="Genomic_DNA"/>
</dbReference>
<feature type="chain" id="PRO_5046898980" description="Tetratricopeptide repeat protein" evidence="1">
    <location>
        <begin position="23"/>
        <end position="215"/>
    </location>
</feature>
<accession>A0ABS8CEQ2</accession>
<gene>
    <name evidence="2" type="ORF">H0484_12130</name>
</gene>
<sequence>MSAFFRYFASLCLALVLPYAQAQSVPSQVLFDDPPPAEGGWKGLAHLLEAMEPGTDTALPLSPSQISERISDMLNDGQSAEALKVIEKYENIRGASPEALGTDVQLMFQKGRALSAIGRNDEAIALYRDMTVRFPELPEPWNNLAAEYVKKNQLDLARDALLMSLSISPSYAAARINLGRVYLMLARESFSLAVDQGQPQARDTVTRIDAILQPR</sequence>
<name>A0ABS8CEQ2_9BURK</name>
<proteinExistence type="predicted"/>
<protein>
    <recommendedName>
        <fullName evidence="4">Tetratricopeptide repeat protein</fullName>
    </recommendedName>
</protein>